<protein>
    <submittedName>
        <fullName evidence="6">Radical SAM protein</fullName>
    </submittedName>
</protein>
<sequence>MQNIEGQVQSEMFAKMFMAAPKVEMKELNNLFFELCYKACNLKCKHCYIEKNPYKQEKDFIPVEKIKAALLQTKSEKLSSIYLTGGEPLMHPDFNTILRMCLKFSNVTVMSNGYLINDKKARFLRKIDDENNFETIYRISIDHFDELKNDEIRGRGSFRKAMSAILNLAKYEFNPIISVCNYYQESQKDLFEGFYALFKKYNFEIENINLKIMPYFEKNTNCEPIESFDFDVEKLDCYNSRILSANGVYSCPALSNDFRARSGSDMSNYSKRTFLDTNICAKCIKHFSKNQVNDWM</sequence>
<dbReference type="InterPro" id="IPR007197">
    <property type="entry name" value="rSAM"/>
</dbReference>
<comment type="caution">
    <text evidence="6">The sequence shown here is derived from an EMBL/GenBank/DDBJ whole genome shotgun (WGS) entry which is preliminary data.</text>
</comment>
<reference evidence="6" key="2">
    <citation type="journal article" date="2021" name="PeerJ">
        <title>Extensive microbial diversity within the chicken gut microbiome revealed by metagenomics and culture.</title>
        <authorList>
            <person name="Gilroy R."/>
            <person name="Ravi A."/>
            <person name="Getino M."/>
            <person name="Pursley I."/>
            <person name="Horton D.L."/>
            <person name="Alikhan N.F."/>
            <person name="Baker D."/>
            <person name="Gharbi K."/>
            <person name="Hall N."/>
            <person name="Watson M."/>
            <person name="Adriaenssens E.M."/>
            <person name="Foster-Nyarko E."/>
            <person name="Jarju S."/>
            <person name="Secka A."/>
            <person name="Antonio M."/>
            <person name="Oren A."/>
            <person name="Chaudhuri R.R."/>
            <person name="La Ragione R."/>
            <person name="Hildebrand F."/>
            <person name="Pallen M.J."/>
        </authorList>
    </citation>
    <scope>NUCLEOTIDE SEQUENCE</scope>
    <source>
        <strain evidence="6">CHK152-2871</strain>
    </source>
</reference>
<dbReference type="CDD" id="cd01335">
    <property type="entry name" value="Radical_SAM"/>
    <property type="match status" value="1"/>
</dbReference>
<keyword evidence="4" id="KW-0411">Iron-sulfur</keyword>
<dbReference type="PANTHER" id="PTHR11228">
    <property type="entry name" value="RADICAL SAM DOMAIN PROTEIN"/>
    <property type="match status" value="1"/>
</dbReference>
<dbReference type="Pfam" id="PF04055">
    <property type="entry name" value="Radical_SAM"/>
    <property type="match status" value="1"/>
</dbReference>
<dbReference type="Proteomes" id="UP000886865">
    <property type="component" value="Unassembled WGS sequence"/>
</dbReference>
<dbReference type="PANTHER" id="PTHR11228:SF7">
    <property type="entry name" value="PQQA PEPTIDE CYCLASE"/>
    <property type="match status" value="1"/>
</dbReference>
<evidence type="ECO:0000313" key="6">
    <source>
        <dbReference type="EMBL" id="HIS75050.1"/>
    </source>
</evidence>
<dbReference type="Gene3D" id="3.20.20.70">
    <property type="entry name" value="Aldolase class I"/>
    <property type="match status" value="1"/>
</dbReference>
<evidence type="ECO:0000256" key="4">
    <source>
        <dbReference type="ARBA" id="ARBA00023014"/>
    </source>
</evidence>
<dbReference type="GO" id="GO:0046872">
    <property type="term" value="F:metal ion binding"/>
    <property type="evidence" value="ECO:0007669"/>
    <property type="project" value="UniProtKB-KW"/>
</dbReference>
<keyword evidence="3" id="KW-0408">Iron</keyword>
<dbReference type="InterPro" id="IPR058240">
    <property type="entry name" value="rSAM_sf"/>
</dbReference>
<dbReference type="SUPFAM" id="SSF102114">
    <property type="entry name" value="Radical SAM enzymes"/>
    <property type="match status" value="1"/>
</dbReference>
<dbReference type="InterPro" id="IPR050377">
    <property type="entry name" value="Radical_SAM_PqqE_MftC-like"/>
</dbReference>
<dbReference type="GO" id="GO:0003824">
    <property type="term" value="F:catalytic activity"/>
    <property type="evidence" value="ECO:0007669"/>
    <property type="project" value="InterPro"/>
</dbReference>
<organism evidence="6 7">
    <name type="scientific">Candidatus Galligastranaerophilus intestinavium</name>
    <dbReference type="NCBI Taxonomy" id="2840836"/>
    <lineage>
        <taxon>Bacteria</taxon>
        <taxon>Candidatus Galligastranaerophilus</taxon>
    </lineage>
</organism>
<dbReference type="GO" id="GO:0051536">
    <property type="term" value="F:iron-sulfur cluster binding"/>
    <property type="evidence" value="ECO:0007669"/>
    <property type="project" value="UniProtKB-KW"/>
</dbReference>
<feature type="domain" description="Radical SAM core" evidence="5">
    <location>
        <begin position="25"/>
        <end position="246"/>
    </location>
</feature>
<evidence type="ECO:0000256" key="1">
    <source>
        <dbReference type="ARBA" id="ARBA00022691"/>
    </source>
</evidence>
<keyword evidence="2" id="KW-0479">Metal-binding</keyword>
<dbReference type="AlphaFoldDB" id="A0A9D1JYC1"/>
<dbReference type="SFLD" id="SFLDG01067">
    <property type="entry name" value="SPASM/twitch_domain_containing"/>
    <property type="match status" value="1"/>
</dbReference>
<dbReference type="InterPro" id="IPR013785">
    <property type="entry name" value="Aldolase_TIM"/>
</dbReference>
<evidence type="ECO:0000259" key="5">
    <source>
        <dbReference type="PROSITE" id="PS51918"/>
    </source>
</evidence>
<evidence type="ECO:0000256" key="3">
    <source>
        <dbReference type="ARBA" id="ARBA00023004"/>
    </source>
</evidence>
<accession>A0A9D1JYC1</accession>
<dbReference type="EMBL" id="DVJQ01000073">
    <property type="protein sequence ID" value="HIS75050.1"/>
    <property type="molecule type" value="Genomic_DNA"/>
</dbReference>
<evidence type="ECO:0000256" key="2">
    <source>
        <dbReference type="ARBA" id="ARBA00022723"/>
    </source>
</evidence>
<name>A0A9D1JYC1_9BACT</name>
<proteinExistence type="predicted"/>
<reference evidence="6" key="1">
    <citation type="submission" date="2020-10" db="EMBL/GenBank/DDBJ databases">
        <authorList>
            <person name="Gilroy R."/>
        </authorList>
    </citation>
    <scope>NUCLEOTIDE SEQUENCE</scope>
    <source>
        <strain evidence="6">CHK152-2871</strain>
    </source>
</reference>
<dbReference type="PROSITE" id="PS51918">
    <property type="entry name" value="RADICAL_SAM"/>
    <property type="match status" value="1"/>
</dbReference>
<keyword evidence="1" id="KW-0949">S-adenosyl-L-methionine</keyword>
<gene>
    <name evidence="6" type="ORF">IAA86_08545</name>
</gene>
<dbReference type="SFLD" id="SFLDS00029">
    <property type="entry name" value="Radical_SAM"/>
    <property type="match status" value="1"/>
</dbReference>
<evidence type="ECO:0000313" key="7">
    <source>
        <dbReference type="Proteomes" id="UP000886865"/>
    </source>
</evidence>